<evidence type="ECO:0000313" key="2">
    <source>
        <dbReference type="Proteomes" id="UP000188268"/>
    </source>
</evidence>
<comment type="caution">
    <text evidence="1">The sequence shown here is derived from an EMBL/GenBank/DDBJ whole genome shotgun (WGS) entry which is preliminary data.</text>
</comment>
<feature type="non-terminal residue" evidence="1">
    <location>
        <position position="32"/>
    </location>
</feature>
<protein>
    <submittedName>
        <fullName evidence="1">Uncharacterized protein</fullName>
    </submittedName>
</protein>
<sequence length="32" mass="3532">MAPAQTMANQLRQRLLPVLHSALSQDQAVKSK</sequence>
<proteinExistence type="predicted"/>
<dbReference type="EMBL" id="AWWV01015073">
    <property type="protein sequence ID" value="OMO53944.1"/>
    <property type="molecule type" value="Genomic_DNA"/>
</dbReference>
<organism evidence="1 2">
    <name type="scientific">Corchorus capsularis</name>
    <name type="common">Jute</name>
    <dbReference type="NCBI Taxonomy" id="210143"/>
    <lineage>
        <taxon>Eukaryota</taxon>
        <taxon>Viridiplantae</taxon>
        <taxon>Streptophyta</taxon>
        <taxon>Embryophyta</taxon>
        <taxon>Tracheophyta</taxon>
        <taxon>Spermatophyta</taxon>
        <taxon>Magnoliopsida</taxon>
        <taxon>eudicotyledons</taxon>
        <taxon>Gunneridae</taxon>
        <taxon>Pentapetalae</taxon>
        <taxon>rosids</taxon>
        <taxon>malvids</taxon>
        <taxon>Malvales</taxon>
        <taxon>Malvaceae</taxon>
        <taxon>Grewioideae</taxon>
        <taxon>Apeibeae</taxon>
        <taxon>Corchorus</taxon>
    </lineage>
</organism>
<dbReference type="Gramene" id="OMO53944">
    <property type="protein sequence ID" value="OMO53944"/>
    <property type="gene ID" value="CCACVL1_28189"/>
</dbReference>
<dbReference type="Proteomes" id="UP000188268">
    <property type="component" value="Unassembled WGS sequence"/>
</dbReference>
<keyword evidence="2" id="KW-1185">Reference proteome</keyword>
<name>A0A1R3G787_COCAP</name>
<evidence type="ECO:0000313" key="1">
    <source>
        <dbReference type="EMBL" id="OMO53944.1"/>
    </source>
</evidence>
<reference evidence="1 2" key="1">
    <citation type="submission" date="2013-09" db="EMBL/GenBank/DDBJ databases">
        <title>Corchorus capsularis genome sequencing.</title>
        <authorList>
            <person name="Alam M."/>
            <person name="Haque M.S."/>
            <person name="Islam M.S."/>
            <person name="Emdad E.M."/>
            <person name="Islam M.M."/>
            <person name="Ahmed B."/>
            <person name="Halim A."/>
            <person name="Hossen Q.M.M."/>
            <person name="Hossain M.Z."/>
            <person name="Ahmed R."/>
            <person name="Khan M.M."/>
            <person name="Islam R."/>
            <person name="Rashid M.M."/>
            <person name="Khan S.A."/>
            <person name="Rahman M.S."/>
            <person name="Alam M."/>
        </authorList>
    </citation>
    <scope>NUCLEOTIDE SEQUENCE [LARGE SCALE GENOMIC DNA]</scope>
    <source>
        <strain evidence="2">cv. CVL-1</strain>
        <tissue evidence="1">Whole seedling</tissue>
    </source>
</reference>
<gene>
    <name evidence="1" type="ORF">CCACVL1_28189</name>
</gene>
<accession>A0A1R3G787</accession>
<dbReference type="AlphaFoldDB" id="A0A1R3G787"/>